<dbReference type="InterPro" id="IPR003838">
    <property type="entry name" value="ABC3_permease_C"/>
</dbReference>
<feature type="transmembrane region" description="Helical" evidence="7">
    <location>
        <begin position="365"/>
        <end position="389"/>
    </location>
</feature>
<comment type="subcellular location">
    <subcellularLocation>
        <location evidence="1">Cell membrane</location>
        <topology evidence="1">Multi-pass membrane protein</topology>
    </subcellularLocation>
</comment>
<evidence type="ECO:0000256" key="6">
    <source>
        <dbReference type="ARBA" id="ARBA00038076"/>
    </source>
</evidence>
<dbReference type="KEGG" id="cted:CTEST_03675"/>
<feature type="transmembrane region" description="Helical" evidence="7">
    <location>
        <begin position="490"/>
        <end position="511"/>
    </location>
</feature>
<feature type="domain" description="ABC3 transporter permease C-terminal" evidence="8">
    <location>
        <begin position="760"/>
        <end position="873"/>
    </location>
</feature>
<dbReference type="RefSeq" id="WP_047252585.1">
    <property type="nucleotide sequence ID" value="NZ_CP011545.1"/>
</dbReference>
<feature type="transmembrane region" description="Helical" evidence="7">
    <location>
        <begin position="755"/>
        <end position="778"/>
    </location>
</feature>
<dbReference type="AlphaFoldDB" id="A0A0G3H472"/>
<comment type="similarity">
    <text evidence="6">Belongs to the ABC-4 integral membrane protein family.</text>
</comment>
<evidence type="ECO:0000256" key="4">
    <source>
        <dbReference type="ARBA" id="ARBA00022989"/>
    </source>
</evidence>
<protein>
    <submittedName>
        <fullName evidence="9">FtsX-like permease family</fullName>
    </submittedName>
</protein>
<dbReference type="STRING" id="136857.CTEST_03675"/>
<evidence type="ECO:0000256" key="2">
    <source>
        <dbReference type="ARBA" id="ARBA00022475"/>
    </source>
</evidence>
<dbReference type="EMBL" id="CP011545">
    <property type="protein sequence ID" value="AKK08184.1"/>
    <property type="molecule type" value="Genomic_DNA"/>
</dbReference>
<sequence>MSTLLAATRPTRRDMVKHPWRLFAAMLLVALPVFLIVSLATYESSSNNVLRATEVHSTTWKGGGASCVQTVSGSNSECTGTASTGNEREELERALPSGFRTELSVLLPGELRADNNRTVYSSIQQLPAESLPHNLQPRTGTLPASGEIMISPSIADQLQVSVGDSITFTSPDHEGASGPLRISGTMPGAWPLTIQPTLFSPESVSTEFEGFGSGISWVISGDRKFTWEDVQALNAAGFVVNSLDVKANPPTEEELDPAMRGLEPIYPDQSLNFFLSIMVPSIMLVGMLILLIISPVFTIAVSRQTKVFALMSSQGATPRQIRWAVLAYGLGAGLVGATLGAAIGLATATGWWMYRYPGWPMNVPWQIVGAAWVTAVIGSVVAAFLPAVLASRASISAGIAGAAPDRMMRWRPWMAVGPVVLVLTLAFLGVMREFIPDWYMFYESFGRLVVIAALAASAPALGWLIARLGRTAPLTLRLAVRDAGRQMMKTAPALAAIMAISFVAVSVWTSAETSNNRQLTETAEVYQYDTATIMSSGYLPQELKKEELQSTLDSVKAITGPAKEVDLYGMPMTLVTGDPHPTLSIKYPDCRWPEELESEKCSALTNSGWVGGPFRAGMASTVFGGPDLLEMFALDDSVRQEASTALLRGVVLIPTSQAILVEEDGTATFELLTGDIAEPIQLPAMAVLPAGGGATIIPREVAGQLGLHYEYVGTTLMPLNKLTYEQRTEISDSLKESAIGLNATFTPTFGVSWKYTAPLLAGILALIVVVVVALVLALSMQTSRRHFALIDALGASPSLPSRATALFAGGLTLAGTLTGSVIGLLFTWLTLQADYHNYFSGEIERLGDVQFFQINWYPIIALVVVAPLLAAGVGSLFHRRRAELEYRET</sequence>
<keyword evidence="4 7" id="KW-1133">Transmembrane helix</keyword>
<dbReference type="PATRIC" id="fig|136857.5.peg.725"/>
<proteinExistence type="inferred from homology"/>
<dbReference type="PANTHER" id="PTHR30572">
    <property type="entry name" value="MEMBRANE COMPONENT OF TRANSPORTER-RELATED"/>
    <property type="match status" value="1"/>
</dbReference>
<name>A0A0G3H472_9CORY</name>
<evidence type="ECO:0000313" key="10">
    <source>
        <dbReference type="Proteomes" id="UP000035540"/>
    </source>
</evidence>
<evidence type="ECO:0000313" key="9">
    <source>
        <dbReference type="EMBL" id="AKK08184.1"/>
    </source>
</evidence>
<feature type="transmembrane region" description="Helical" evidence="7">
    <location>
        <begin position="20"/>
        <end position="42"/>
    </location>
</feature>
<feature type="transmembrane region" description="Helical" evidence="7">
    <location>
        <begin position="448"/>
        <end position="469"/>
    </location>
</feature>
<dbReference type="InterPro" id="IPR050250">
    <property type="entry name" value="Macrolide_Exporter_MacB"/>
</dbReference>
<keyword evidence="5 7" id="KW-0472">Membrane</keyword>
<accession>A0A0G3H472</accession>
<dbReference type="Proteomes" id="UP000035540">
    <property type="component" value="Chromosome"/>
</dbReference>
<dbReference type="GO" id="GO:0005886">
    <property type="term" value="C:plasma membrane"/>
    <property type="evidence" value="ECO:0007669"/>
    <property type="project" value="UniProtKB-SubCell"/>
</dbReference>
<organism evidence="9 10">
    <name type="scientific">Corynebacterium testudinoris</name>
    <dbReference type="NCBI Taxonomy" id="136857"/>
    <lineage>
        <taxon>Bacteria</taxon>
        <taxon>Bacillati</taxon>
        <taxon>Actinomycetota</taxon>
        <taxon>Actinomycetes</taxon>
        <taxon>Mycobacteriales</taxon>
        <taxon>Corynebacteriaceae</taxon>
        <taxon>Corynebacterium</taxon>
    </lineage>
</organism>
<feature type="transmembrane region" description="Helical" evidence="7">
    <location>
        <begin position="805"/>
        <end position="829"/>
    </location>
</feature>
<dbReference type="OrthoDB" id="4396764at2"/>
<keyword evidence="2" id="KW-1003">Cell membrane</keyword>
<feature type="transmembrane region" description="Helical" evidence="7">
    <location>
        <begin position="273"/>
        <end position="302"/>
    </location>
</feature>
<evidence type="ECO:0000256" key="5">
    <source>
        <dbReference type="ARBA" id="ARBA00023136"/>
    </source>
</evidence>
<keyword evidence="3 7" id="KW-0812">Transmembrane</keyword>
<evidence type="ECO:0000259" key="8">
    <source>
        <dbReference type="Pfam" id="PF02687"/>
    </source>
</evidence>
<keyword evidence="10" id="KW-1185">Reference proteome</keyword>
<feature type="domain" description="ABC3 transporter permease C-terminal" evidence="8">
    <location>
        <begin position="284"/>
        <end position="394"/>
    </location>
</feature>
<reference evidence="9 10" key="1">
    <citation type="journal article" date="2015" name="Genome Announc.">
        <title>Complete Genome Sequence of the Type Strain Corynebacterium testudinoris DSM 44614, Recovered from Necrotic Lesions in the Mouth of a Tortoise.</title>
        <authorList>
            <person name="Ruckert C."/>
            <person name="Kriete M."/>
            <person name="Jaenicke S."/>
            <person name="Winkler A."/>
            <person name="Tauch A."/>
        </authorList>
    </citation>
    <scope>NUCLEOTIDE SEQUENCE [LARGE SCALE GENOMIC DNA]</scope>
    <source>
        <strain evidence="9 10">DSM 44614</strain>
    </source>
</reference>
<evidence type="ECO:0000256" key="1">
    <source>
        <dbReference type="ARBA" id="ARBA00004651"/>
    </source>
</evidence>
<feature type="transmembrane region" description="Helical" evidence="7">
    <location>
        <begin position="410"/>
        <end position="428"/>
    </location>
</feature>
<reference evidence="10" key="2">
    <citation type="submission" date="2015-05" db="EMBL/GenBank/DDBJ databases">
        <title>Complete genome sequence of Corynebacterium testudinoris DSM 44614, recovered from necrotic lesions in the mouth of a tortoise.</title>
        <authorList>
            <person name="Ruckert C."/>
            <person name="Albersmeier A."/>
            <person name="Winkler A."/>
            <person name="Tauch A."/>
        </authorList>
    </citation>
    <scope>NUCLEOTIDE SEQUENCE [LARGE SCALE GENOMIC DNA]</scope>
    <source>
        <strain evidence="10">DSM 44614</strain>
    </source>
</reference>
<feature type="transmembrane region" description="Helical" evidence="7">
    <location>
        <begin position="856"/>
        <end position="877"/>
    </location>
</feature>
<dbReference type="PANTHER" id="PTHR30572:SF4">
    <property type="entry name" value="ABC TRANSPORTER PERMEASE YTRF"/>
    <property type="match status" value="1"/>
</dbReference>
<feature type="transmembrane region" description="Helical" evidence="7">
    <location>
        <begin position="323"/>
        <end position="353"/>
    </location>
</feature>
<evidence type="ECO:0000256" key="7">
    <source>
        <dbReference type="SAM" id="Phobius"/>
    </source>
</evidence>
<evidence type="ECO:0000256" key="3">
    <source>
        <dbReference type="ARBA" id="ARBA00022692"/>
    </source>
</evidence>
<dbReference type="Pfam" id="PF02687">
    <property type="entry name" value="FtsX"/>
    <property type="match status" value="2"/>
</dbReference>
<gene>
    <name evidence="9" type="ORF">CTEST_03675</name>
</gene>
<dbReference type="GO" id="GO:0022857">
    <property type="term" value="F:transmembrane transporter activity"/>
    <property type="evidence" value="ECO:0007669"/>
    <property type="project" value="TreeGrafter"/>
</dbReference>